<dbReference type="GO" id="GO:0042597">
    <property type="term" value="C:periplasmic space"/>
    <property type="evidence" value="ECO:0007669"/>
    <property type="project" value="UniProtKB-ARBA"/>
</dbReference>
<dbReference type="GO" id="GO:0015833">
    <property type="term" value="P:peptide transport"/>
    <property type="evidence" value="ECO:0007669"/>
    <property type="project" value="TreeGrafter"/>
</dbReference>
<keyword evidence="1" id="KW-0732">Signal</keyword>
<evidence type="ECO:0000313" key="4">
    <source>
        <dbReference type="Proteomes" id="UP000638848"/>
    </source>
</evidence>
<dbReference type="PANTHER" id="PTHR30290">
    <property type="entry name" value="PERIPLASMIC BINDING COMPONENT OF ABC TRANSPORTER"/>
    <property type="match status" value="1"/>
</dbReference>
<accession>A0A917LPR4</accession>
<dbReference type="GO" id="GO:1904680">
    <property type="term" value="F:peptide transmembrane transporter activity"/>
    <property type="evidence" value="ECO:0007669"/>
    <property type="project" value="TreeGrafter"/>
</dbReference>
<dbReference type="Gene3D" id="3.90.76.10">
    <property type="entry name" value="Dipeptide-binding Protein, Domain 1"/>
    <property type="match status" value="1"/>
</dbReference>
<dbReference type="InterPro" id="IPR000914">
    <property type="entry name" value="SBP_5_dom"/>
</dbReference>
<dbReference type="PIRSF" id="PIRSF002741">
    <property type="entry name" value="MppA"/>
    <property type="match status" value="1"/>
</dbReference>
<gene>
    <name evidence="3" type="ORF">GCM10011374_11260</name>
</gene>
<dbReference type="CDD" id="cd08501">
    <property type="entry name" value="PBP2_Lpqw"/>
    <property type="match status" value="1"/>
</dbReference>
<dbReference type="InterPro" id="IPR030678">
    <property type="entry name" value="Peptide/Ni-bd"/>
</dbReference>
<comment type="caution">
    <text evidence="3">The sequence shown here is derived from an EMBL/GenBank/DDBJ whole genome shotgun (WGS) entry which is preliminary data.</text>
</comment>
<dbReference type="Gene3D" id="3.40.190.10">
    <property type="entry name" value="Periplasmic binding protein-like II"/>
    <property type="match status" value="1"/>
</dbReference>
<feature type="signal peptide" evidence="1">
    <location>
        <begin position="1"/>
        <end position="23"/>
    </location>
</feature>
<organism evidence="3 4">
    <name type="scientific">Kocuria dechangensis</name>
    <dbReference type="NCBI Taxonomy" id="1176249"/>
    <lineage>
        <taxon>Bacteria</taxon>
        <taxon>Bacillati</taxon>
        <taxon>Actinomycetota</taxon>
        <taxon>Actinomycetes</taxon>
        <taxon>Micrococcales</taxon>
        <taxon>Micrococcaceae</taxon>
        <taxon>Kocuria</taxon>
    </lineage>
</organism>
<dbReference type="GO" id="GO:0043190">
    <property type="term" value="C:ATP-binding cassette (ABC) transporter complex"/>
    <property type="evidence" value="ECO:0007669"/>
    <property type="project" value="InterPro"/>
</dbReference>
<reference evidence="3" key="2">
    <citation type="submission" date="2020-09" db="EMBL/GenBank/DDBJ databases">
        <authorList>
            <person name="Sun Q."/>
            <person name="Zhou Y."/>
        </authorList>
    </citation>
    <scope>NUCLEOTIDE SEQUENCE</scope>
    <source>
        <strain evidence="3">CGMCC 1.12187</strain>
    </source>
</reference>
<keyword evidence="4" id="KW-1185">Reference proteome</keyword>
<dbReference type="PROSITE" id="PS51257">
    <property type="entry name" value="PROKAR_LIPOPROTEIN"/>
    <property type="match status" value="1"/>
</dbReference>
<feature type="domain" description="Solute-binding protein family 5" evidence="2">
    <location>
        <begin position="105"/>
        <end position="475"/>
    </location>
</feature>
<dbReference type="Gene3D" id="3.10.105.10">
    <property type="entry name" value="Dipeptide-binding Protein, Domain 3"/>
    <property type="match status" value="1"/>
</dbReference>
<protein>
    <submittedName>
        <fullName evidence="3">Peptide ABC transporter substrate-binding protein</fullName>
    </submittedName>
</protein>
<dbReference type="AlphaFoldDB" id="A0A917LPR4"/>
<evidence type="ECO:0000256" key="1">
    <source>
        <dbReference type="SAM" id="SignalP"/>
    </source>
</evidence>
<reference evidence="3" key="1">
    <citation type="journal article" date="2014" name="Int. J. Syst. Evol. Microbiol.">
        <title>Complete genome sequence of Corynebacterium casei LMG S-19264T (=DSM 44701T), isolated from a smear-ripened cheese.</title>
        <authorList>
            <consortium name="US DOE Joint Genome Institute (JGI-PGF)"/>
            <person name="Walter F."/>
            <person name="Albersmeier A."/>
            <person name="Kalinowski J."/>
            <person name="Ruckert C."/>
        </authorList>
    </citation>
    <scope>NUCLEOTIDE SEQUENCE</scope>
    <source>
        <strain evidence="3">CGMCC 1.12187</strain>
    </source>
</reference>
<dbReference type="RefSeq" id="WP_188535096.1">
    <property type="nucleotide sequence ID" value="NZ_BMEQ01000004.1"/>
</dbReference>
<feature type="chain" id="PRO_5038424253" evidence="1">
    <location>
        <begin position="24"/>
        <end position="561"/>
    </location>
</feature>
<evidence type="ECO:0000259" key="2">
    <source>
        <dbReference type="Pfam" id="PF00496"/>
    </source>
</evidence>
<name>A0A917LPR4_9MICC</name>
<dbReference type="InterPro" id="IPR039424">
    <property type="entry name" value="SBP_5"/>
</dbReference>
<evidence type="ECO:0000313" key="3">
    <source>
        <dbReference type="EMBL" id="GGG50419.1"/>
    </source>
</evidence>
<sequence length="561" mass="61037">MALARKKCAALSLIVAAALTTSACQQQGGAPGTGDAASEEALPNADYQQVDPAQLRDGGNLTFPITDIPANFNSAHLDGALVDNSDLNAPQLGGPVRITRDGSWEVDPDYAESVEVVQDDPTVVEVRLNPEAVWEDGTAIDVEDYIAFWKALNGSDKQFQPASTQGYEDIRSIEQGDDEHHVVITFERAFADWPNYVGVSLPDERSSDPEEFNTGMAEEPMLSNGPFRARSVDARNGVVVFERNERWWGATPKLDTITFRVVSQASQAQAFANKEIDVVNIGTDGDAYRTAMDREDGRVYKSSGLLYTHLTMNATRGPLADRAVREAIGTALDRDVIGQAAVGPVEAPVVNVDNYVYMPGQNGYQDNSGGWLAQDPEAAQRILDDAGWAMDGDVRRKDGEALELTIVVPADTQSNAARAQQVQRDLNAIGFRVELETVPSDKYFSDYVTPRNFDMVTFSWQGTAFPVTTSANLFYPVDSPQNYFGITDDSIGEIYERATSELDPAARIGLANEMDGKFWGMRAMVPFYATPTVVGVSADIANLGAFQFSGAEKWTEVGYTG</sequence>
<dbReference type="Pfam" id="PF00496">
    <property type="entry name" value="SBP_bac_5"/>
    <property type="match status" value="1"/>
</dbReference>
<dbReference type="EMBL" id="BMEQ01000004">
    <property type="protein sequence ID" value="GGG50419.1"/>
    <property type="molecule type" value="Genomic_DNA"/>
</dbReference>
<dbReference type="PANTHER" id="PTHR30290:SF65">
    <property type="entry name" value="MONOACYL PHOSPHATIDYLINOSITOL TETRAMANNOSIDE-BINDING PROTEIN LPQW-RELATED"/>
    <property type="match status" value="1"/>
</dbReference>
<dbReference type="Proteomes" id="UP000638848">
    <property type="component" value="Unassembled WGS sequence"/>
</dbReference>
<proteinExistence type="predicted"/>
<dbReference type="SUPFAM" id="SSF53850">
    <property type="entry name" value="Periplasmic binding protein-like II"/>
    <property type="match status" value="1"/>
</dbReference>